<dbReference type="Pfam" id="PF04397">
    <property type="entry name" value="LytTR"/>
    <property type="match status" value="1"/>
</dbReference>
<dbReference type="PANTHER" id="PTHR37299:SF1">
    <property type="entry name" value="STAGE 0 SPORULATION PROTEIN A HOMOLOG"/>
    <property type="match status" value="1"/>
</dbReference>
<proteinExistence type="predicted"/>
<dbReference type="Gene3D" id="2.40.50.1020">
    <property type="entry name" value="LytTr DNA-binding domain"/>
    <property type="match status" value="1"/>
</dbReference>
<dbReference type="Proteomes" id="UP000266385">
    <property type="component" value="Unassembled WGS sequence"/>
</dbReference>
<sequence length="328" mass="36932">MTPGHQLRRRETRPGGTSGWPLGRVAACRDGRRGKRFGCEPVCGKEALMTEDIRHPELEADRRADRRTYLYFGCFLFASFIVLSMSDQHDLRRAGAAYPDLPWLSQATSHLVVFALTPFITFMLSRYPLSAWRRSLPMHLAATVVFSAVHIVAMVALRKLLTPLVFGVPYDFGFADPSVWLYEFRKDLLTYALIAALFAMNRLAEQRGLEAKAAQAEASERHRLTLKSGGRTFFVDAGDIIRVRAASNYVEVVTPGRTYLARATLSELEKLLESAGGRHVRVHRSHIVDTNHIREIIPTGEGDVTLVLDTGEEVPGSRRYRDRYDART</sequence>
<reference evidence="3 4" key="1">
    <citation type="submission" date="2018-08" db="EMBL/GenBank/DDBJ databases">
        <title>Henriciella mobilis sp. nov., isolated from seawater.</title>
        <authorList>
            <person name="Cheng H."/>
            <person name="Wu Y.-H."/>
            <person name="Xu X.-W."/>
            <person name="Guo L.-L."/>
        </authorList>
    </citation>
    <scope>NUCLEOTIDE SEQUENCE [LARGE SCALE GENOMIC DNA]</scope>
    <source>
        <strain evidence="3 4">JN25</strain>
    </source>
</reference>
<feature type="transmembrane region" description="Helical" evidence="1">
    <location>
        <begin position="106"/>
        <end position="124"/>
    </location>
</feature>
<dbReference type="AlphaFoldDB" id="A0A399RKA7"/>
<organism evidence="3 4">
    <name type="scientific">Henriciella mobilis</name>
    <dbReference type="NCBI Taxonomy" id="2305467"/>
    <lineage>
        <taxon>Bacteria</taxon>
        <taxon>Pseudomonadati</taxon>
        <taxon>Pseudomonadota</taxon>
        <taxon>Alphaproteobacteria</taxon>
        <taxon>Hyphomonadales</taxon>
        <taxon>Hyphomonadaceae</taxon>
        <taxon>Henriciella</taxon>
    </lineage>
</organism>
<evidence type="ECO:0000313" key="4">
    <source>
        <dbReference type="Proteomes" id="UP000266385"/>
    </source>
</evidence>
<keyword evidence="4" id="KW-1185">Reference proteome</keyword>
<dbReference type="SMART" id="SM00850">
    <property type="entry name" value="LytTR"/>
    <property type="match status" value="1"/>
</dbReference>
<dbReference type="GO" id="GO:0003677">
    <property type="term" value="F:DNA binding"/>
    <property type="evidence" value="ECO:0007669"/>
    <property type="project" value="InterPro"/>
</dbReference>
<evidence type="ECO:0000259" key="2">
    <source>
        <dbReference type="PROSITE" id="PS50930"/>
    </source>
</evidence>
<feature type="domain" description="HTH LytTR-type" evidence="2">
    <location>
        <begin position="224"/>
        <end position="321"/>
    </location>
</feature>
<keyword evidence="1" id="KW-1133">Transmembrane helix</keyword>
<dbReference type="InterPro" id="IPR007492">
    <property type="entry name" value="LytTR_DNA-bd_dom"/>
</dbReference>
<dbReference type="EMBL" id="QWFX01000006">
    <property type="protein sequence ID" value="RIJ30145.1"/>
    <property type="molecule type" value="Genomic_DNA"/>
</dbReference>
<feature type="transmembrane region" description="Helical" evidence="1">
    <location>
        <begin position="68"/>
        <end position="86"/>
    </location>
</feature>
<keyword evidence="1" id="KW-0812">Transmembrane</keyword>
<name>A0A399RKA7_9PROT</name>
<dbReference type="GO" id="GO:0000156">
    <property type="term" value="F:phosphorelay response regulator activity"/>
    <property type="evidence" value="ECO:0007669"/>
    <property type="project" value="InterPro"/>
</dbReference>
<comment type="caution">
    <text evidence="3">The sequence shown here is derived from an EMBL/GenBank/DDBJ whole genome shotgun (WGS) entry which is preliminary data.</text>
</comment>
<accession>A0A399RKA7</accession>
<feature type="transmembrane region" description="Helical" evidence="1">
    <location>
        <begin position="136"/>
        <end position="157"/>
    </location>
</feature>
<dbReference type="PROSITE" id="PS50930">
    <property type="entry name" value="HTH_LYTTR"/>
    <property type="match status" value="1"/>
</dbReference>
<dbReference type="InterPro" id="IPR046947">
    <property type="entry name" value="LytR-like"/>
</dbReference>
<evidence type="ECO:0000313" key="3">
    <source>
        <dbReference type="EMBL" id="RIJ30145.1"/>
    </source>
</evidence>
<keyword evidence="1" id="KW-0472">Membrane</keyword>
<gene>
    <name evidence="3" type="ORF">D1223_05705</name>
</gene>
<protein>
    <recommendedName>
        <fullName evidence="2">HTH LytTR-type domain-containing protein</fullName>
    </recommendedName>
</protein>
<evidence type="ECO:0000256" key="1">
    <source>
        <dbReference type="SAM" id="Phobius"/>
    </source>
</evidence>
<dbReference type="PANTHER" id="PTHR37299">
    <property type="entry name" value="TRANSCRIPTIONAL REGULATOR-RELATED"/>
    <property type="match status" value="1"/>
</dbReference>